<proteinExistence type="predicted"/>
<reference evidence="1 2" key="1">
    <citation type="journal article" date="2007" name="Nat. Biotechnol.">
        <title>Complete genome sequence of the erythromycin-producing bacterium Saccharopolyspora erythraea NRRL23338.</title>
        <authorList>
            <person name="Oliynyk M."/>
            <person name="Samborskyy M."/>
            <person name="Lester J.B."/>
            <person name="Mironenko T."/>
            <person name="Scott N."/>
            <person name="Dickens S."/>
            <person name="Haydock S.F."/>
            <person name="Leadlay P.F."/>
        </authorList>
    </citation>
    <scope>NUCLEOTIDE SEQUENCE [LARGE SCALE GENOMIC DNA]</scope>
    <source>
        <strain evidence="2">ATCC 11635 / DSM 40517 / JCM 4748 / NBRC 13426 / NCIMB 8594 / NRRL 2338</strain>
    </source>
</reference>
<name>A4FLH5_SACEN</name>
<dbReference type="Proteomes" id="UP000006728">
    <property type="component" value="Chromosome"/>
</dbReference>
<keyword evidence="2" id="KW-1185">Reference proteome</keyword>
<dbReference type="EMBL" id="AM420293">
    <property type="protein sequence ID" value="CAM04900.1"/>
    <property type="molecule type" value="Genomic_DNA"/>
</dbReference>
<dbReference type="KEGG" id="sen:SACE_5715"/>
<gene>
    <name evidence="1" type="ordered locus">SACE_5715</name>
</gene>
<dbReference type="HOGENOM" id="CLU_2865139_0_0_11"/>
<dbReference type="RefSeq" id="WP_011874815.1">
    <property type="nucleotide sequence ID" value="NC_009142.1"/>
</dbReference>
<organism evidence="1 2">
    <name type="scientific">Saccharopolyspora erythraea (strain ATCC 11635 / DSM 40517 / JCM 4748 / NBRC 13426 / NCIMB 8594 / NRRL 2338)</name>
    <dbReference type="NCBI Taxonomy" id="405948"/>
    <lineage>
        <taxon>Bacteria</taxon>
        <taxon>Bacillati</taxon>
        <taxon>Actinomycetota</taxon>
        <taxon>Actinomycetes</taxon>
        <taxon>Pseudonocardiales</taxon>
        <taxon>Pseudonocardiaceae</taxon>
        <taxon>Saccharopolyspora</taxon>
    </lineage>
</organism>
<evidence type="ECO:0000313" key="1">
    <source>
        <dbReference type="EMBL" id="CAM04900.1"/>
    </source>
</evidence>
<evidence type="ECO:0000313" key="2">
    <source>
        <dbReference type="Proteomes" id="UP000006728"/>
    </source>
</evidence>
<dbReference type="AlphaFoldDB" id="A4FLH5"/>
<accession>A4FLH5</accession>
<protein>
    <submittedName>
        <fullName evidence="1">Uncharacterized protein</fullName>
    </submittedName>
</protein>
<sequence length="64" mass="7365">MPTGRIVVTRTVTVVALIRTYRQEGHWNTGSDDGTVSEDDPRRDPVRMWLQVHFRKNQDALAQS</sequence>